<accession>C6XWR7</accession>
<evidence type="ECO:0000313" key="2">
    <source>
        <dbReference type="Proteomes" id="UP000000852"/>
    </source>
</evidence>
<dbReference type="RefSeq" id="WP_015807825.1">
    <property type="nucleotide sequence ID" value="NC_013061.1"/>
</dbReference>
<dbReference type="Proteomes" id="UP000000852">
    <property type="component" value="Chromosome"/>
</dbReference>
<keyword evidence="2" id="KW-1185">Reference proteome</keyword>
<dbReference type="KEGG" id="phe:Phep_2005"/>
<sequence length="269" mass="30928">MLLSLSLKSQYLDTRYNNSSKDMRLQGKVKQLKLTWYKSVKNGDSLKNELELTILYKFNEAGNITEKIQYRAKGDEAARDIYGYENGRVVSYKAYSNGSKLPQYVVSCITDLAKNTFTTRLTIPGLQGVHSTTVRTYNAKGQILSQITKESGKITGTTKKYDPVKNTVRSTSLDNSSYYDEVYDKNQFLIEAHYYKKSEDDAGTHFYTKYDAFGNEVESYYVNKKEGFTSPTDSTSYTYDSHNNWISKVSKSDFYTKKQERVIEYYSGK</sequence>
<proteinExistence type="predicted"/>
<organism evidence="1 2">
    <name type="scientific">Pedobacter heparinus (strain ATCC 13125 / DSM 2366 / CIP 104194 / JCM 7457 / NBRC 12017 / NCIMB 9290 / NRRL B-14731 / HIM 762-3)</name>
    <dbReference type="NCBI Taxonomy" id="485917"/>
    <lineage>
        <taxon>Bacteria</taxon>
        <taxon>Pseudomonadati</taxon>
        <taxon>Bacteroidota</taxon>
        <taxon>Sphingobacteriia</taxon>
        <taxon>Sphingobacteriales</taxon>
        <taxon>Sphingobacteriaceae</taxon>
        <taxon>Pedobacter</taxon>
    </lineage>
</organism>
<gene>
    <name evidence="1" type="ordered locus">Phep_2005</name>
</gene>
<dbReference type="HOGENOM" id="CLU_1033849_0_0_10"/>
<name>C6XWR7_PEDHD</name>
<evidence type="ECO:0000313" key="1">
    <source>
        <dbReference type="EMBL" id="ACU04211.1"/>
    </source>
</evidence>
<dbReference type="EMBL" id="CP001681">
    <property type="protein sequence ID" value="ACU04211.1"/>
    <property type="molecule type" value="Genomic_DNA"/>
</dbReference>
<evidence type="ECO:0008006" key="3">
    <source>
        <dbReference type="Google" id="ProtNLM"/>
    </source>
</evidence>
<reference evidence="1 2" key="1">
    <citation type="journal article" date="2009" name="Stand. Genomic Sci.">
        <title>Complete genome sequence of Pedobacter heparinus type strain (HIM 762-3).</title>
        <authorList>
            <person name="Han C."/>
            <person name="Spring S."/>
            <person name="Lapidus A."/>
            <person name="Del Rio T.G."/>
            <person name="Tice H."/>
            <person name="Copeland A."/>
            <person name="Cheng J.F."/>
            <person name="Lucas S."/>
            <person name="Chen F."/>
            <person name="Nolan M."/>
            <person name="Bruce D."/>
            <person name="Goodwin L."/>
            <person name="Pitluck S."/>
            <person name="Ivanova N."/>
            <person name="Mavromatis K."/>
            <person name="Mikhailova N."/>
            <person name="Pati A."/>
            <person name="Chen A."/>
            <person name="Palaniappan K."/>
            <person name="Land M."/>
            <person name="Hauser L."/>
            <person name="Chang Y.J."/>
            <person name="Jeffries C.C."/>
            <person name="Saunders E."/>
            <person name="Chertkov O."/>
            <person name="Brettin T."/>
            <person name="Goker M."/>
            <person name="Rohde M."/>
            <person name="Bristow J."/>
            <person name="Eisen J.A."/>
            <person name="Markowitz V."/>
            <person name="Hugenholtz P."/>
            <person name="Kyrpides N.C."/>
            <person name="Klenk H.P."/>
            <person name="Detter J.C."/>
        </authorList>
    </citation>
    <scope>NUCLEOTIDE SEQUENCE [LARGE SCALE GENOMIC DNA]</scope>
    <source>
        <strain evidence="2">ATCC 13125 / DSM 2366 / CIP 104194 / JCM 7457 / NBRC 12017 / NCIMB 9290 / NRRL B-14731 / HIM 762-3</strain>
    </source>
</reference>
<dbReference type="AlphaFoldDB" id="C6XWR7"/>
<protein>
    <recommendedName>
        <fullName evidence="3">YD repeat protein</fullName>
    </recommendedName>
</protein>